<dbReference type="EnsemblPlants" id="PGSC0003DMT400090980">
    <property type="protein sequence ID" value="PGSC0003DMT400090980"/>
    <property type="gene ID" value="PGSC0003DMG400040551"/>
</dbReference>
<dbReference type="PaxDb" id="4113-PGSC0003DMT400090980"/>
<organism evidence="1 2">
    <name type="scientific">Solanum tuberosum</name>
    <name type="common">Potato</name>
    <dbReference type="NCBI Taxonomy" id="4113"/>
    <lineage>
        <taxon>Eukaryota</taxon>
        <taxon>Viridiplantae</taxon>
        <taxon>Streptophyta</taxon>
        <taxon>Embryophyta</taxon>
        <taxon>Tracheophyta</taxon>
        <taxon>Spermatophyta</taxon>
        <taxon>Magnoliopsida</taxon>
        <taxon>eudicotyledons</taxon>
        <taxon>Gunneridae</taxon>
        <taxon>Pentapetalae</taxon>
        <taxon>asterids</taxon>
        <taxon>lamiids</taxon>
        <taxon>Solanales</taxon>
        <taxon>Solanaceae</taxon>
        <taxon>Solanoideae</taxon>
        <taxon>Solaneae</taxon>
        <taxon>Solanum</taxon>
    </lineage>
</organism>
<reference evidence="1" key="2">
    <citation type="submission" date="2015-06" db="UniProtKB">
        <authorList>
            <consortium name="EnsemblPlants"/>
        </authorList>
    </citation>
    <scope>IDENTIFICATION</scope>
    <source>
        <strain evidence="1">DM1-3 516 R44</strain>
    </source>
</reference>
<sequence>MSPRFGLGFILIGENQVGDRKEKSVSRRTVPRYSAISPKVTELEDVEGQSKKAMELTKRRFAEWIGDPNLLC</sequence>
<dbReference type="Proteomes" id="UP000011115">
    <property type="component" value="Unassembled WGS sequence"/>
</dbReference>
<proteinExistence type="predicted"/>
<dbReference type="InParanoid" id="M1DLM6"/>
<evidence type="ECO:0000313" key="1">
    <source>
        <dbReference type="EnsemblPlants" id="PGSC0003DMT400090980"/>
    </source>
</evidence>
<dbReference type="HOGENOM" id="CLU_133510_2_0_1"/>
<evidence type="ECO:0000313" key="2">
    <source>
        <dbReference type="Proteomes" id="UP000011115"/>
    </source>
</evidence>
<keyword evidence="2" id="KW-1185">Reference proteome</keyword>
<accession>M1DLM6</accession>
<name>M1DLM6_SOLTU</name>
<dbReference type="Gramene" id="PGSC0003DMT400090980">
    <property type="protein sequence ID" value="PGSC0003DMT400090980"/>
    <property type="gene ID" value="PGSC0003DMG400040551"/>
</dbReference>
<dbReference type="AlphaFoldDB" id="M1DLM6"/>
<protein>
    <submittedName>
        <fullName evidence="1">Uncharacterized protein</fullName>
    </submittedName>
</protein>
<reference evidence="2" key="1">
    <citation type="journal article" date="2011" name="Nature">
        <title>Genome sequence and analysis of the tuber crop potato.</title>
        <authorList>
            <consortium name="The Potato Genome Sequencing Consortium"/>
        </authorList>
    </citation>
    <scope>NUCLEOTIDE SEQUENCE [LARGE SCALE GENOMIC DNA]</scope>
    <source>
        <strain evidence="2">cv. DM1-3 516 R44</strain>
    </source>
</reference>